<comment type="pathway">
    <text evidence="2">Glycolipid metabolism; diglucosyl-diacylglycerol biosynthesis.</text>
</comment>
<evidence type="ECO:0000256" key="5">
    <source>
        <dbReference type="ARBA" id="ARBA00022553"/>
    </source>
</evidence>
<evidence type="ECO:0000256" key="1">
    <source>
        <dbReference type="ARBA" id="ARBA00001946"/>
    </source>
</evidence>
<dbReference type="InterPro" id="IPR005841">
    <property type="entry name" value="Alpha-D-phosphohexomutase_SF"/>
</dbReference>
<reference evidence="16 17" key="1">
    <citation type="submission" date="2019-08" db="EMBL/GenBank/DDBJ databases">
        <title>In-depth cultivation of the pig gut microbiome towards novel bacterial diversity and tailored functional studies.</title>
        <authorList>
            <person name="Wylensek D."/>
            <person name="Hitch T.C.A."/>
            <person name="Clavel T."/>
        </authorList>
    </citation>
    <scope>NUCLEOTIDE SEQUENCE [LARGE SCALE GENOMIC DNA]</scope>
    <source>
        <strain evidence="16 17">BL-389-WT-3D</strain>
    </source>
</reference>
<comment type="pathway">
    <text evidence="3">Lipid metabolism.</text>
</comment>
<dbReference type="CDD" id="cd05799">
    <property type="entry name" value="PGM2"/>
    <property type="match status" value="1"/>
</dbReference>
<dbReference type="Pfam" id="PF02879">
    <property type="entry name" value="PGM_PMM_II"/>
    <property type="match status" value="1"/>
</dbReference>
<evidence type="ECO:0000259" key="13">
    <source>
        <dbReference type="Pfam" id="PF02878"/>
    </source>
</evidence>
<evidence type="ECO:0000256" key="11">
    <source>
        <dbReference type="ARBA" id="ARBA00041467"/>
    </source>
</evidence>
<evidence type="ECO:0000256" key="9">
    <source>
        <dbReference type="ARBA" id="ARBA00039995"/>
    </source>
</evidence>
<proteinExistence type="inferred from homology"/>
<evidence type="ECO:0000256" key="6">
    <source>
        <dbReference type="ARBA" id="ARBA00022723"/>
    </source>
</evidence>
<dbReference type="Gene3D" id="3.30.310.50">
    <property type="entry name" value="Alpha-D-phosphohexomutase, C-terminal domain"/>
    <property type="match status" value="1"/>
</dbReference>
<comment type="caution">
    <text evidence="16">The sequence shown here is derived from an EMBL/GenBank/DDBJ whole genome shotgun (WGS) entry which is preliminary data.</text>
</comment>
<dbReference type="PANTHER" id="PTHR45745:SF1">
    <property type="entry name" value="PHOSPHOGLUCOMUTASE 2B-RELATED"/>
    <property type="match status" value="1"/>
</dbReference>
<keyword evidence="7 12" id="KW-0460">Magnesium</keyword>
<dbReference type="GO" id="GO:0006166">
    <property type="term" value="P:purine ribonucleoside salvage"/>
    <property type="evidence" value="ECO:0007669"/>
    <property type="project" value="TreeGrafter"/>
</dbReference>
<evidence type="ECO:0000256" key="7">
    <source>
        <dbReference type="ARBA" id="ARBA00022842"/>
    </source>
</evidence>
<comment type="similarity">
    <text evidence="4 12">Belongs to the phosphohexose mutase family.</text>
</comment>
<dbReference type="Proteomes" id="UP000462363">
    <property type="component" value="Unassembled WGS sequence"/>
</dbReference>
<evidence type="ECO:0000256" key="12">
    <source>
        <dbReference type="RuleBase" id="RU004326"/>
    </source>
</evidence>
<dbReference type="RefSeq" id="WP_004607155.1">
    <property type="nucleotide sequence ID" value="NZ_AP024846.1"/>
</dbReference>
<keyword evidence="6 12" id="KW-0479">Metal-binding</keyword>
<protein>
    <recommendedName>
        <fullName evidence="9">Phosphoglucomutase</fullName>
    </recommendedName>
    <alternativeName>
        <fullName evidence="11">Alpha-phosphoglucomutase</fullName>
    </alternativeName>
    <alternativeName>
        <fullName evidence="10">Glucose phosphomutase</fullName>
    </alternativeName>
</protein>
<keyword evidence="8" id="KW-0413">Isomerase</keyword>
<dbReference type="Gene3D" id="3.40.120.10">
    <property type="entry name" value="Alpha-D-Glucose-1,6-Bisphosphate, subunit A, domain 3"/>
    <property type="match status" value="3"/>
</dbReference>
<evidence type="ECO:0000313" key="16">
    <source>
        <dbReference type="EMBL" id="MSS40935.1"/>
    </source>
</evidence>
<evidence type="ECO:0000256" key="8">
    <source>
        <dbReference type="ARBA" id="ARBA00023235"/>
    </source>
</evidence>
<evidence type="ECO:0000256" key="10">
    <source>
        <dbReference type="ARBA" id="ARBA00041398"/>
    </source>
</evidence>
<dbReference type="SUPFAM" id="SSF53738">
    <property type="entry name" value="Phosphoglucomutase, first 3 domains"/>
    <property type="match status" value="3"/>
</dbReference>
<dbReference type="PROSITE" id="PS00710">
    <property type="entry name" value="PGM_PMM"/>
    <property type="match status" value="1"/>
</dbReference>
<dbReference type="EMBL" id="VUMB01000022">
    <property type="protein sequence ID" value="MSS40935.1"/>
    <property type="molecule type" value="Genomic_DNA"/>
</dbReference>
<evidence type="ECO:0000256" key="2">
    <source>
        <dbReference type="ARBA" id="ARBA00005164"/>
    </source>
</evidence>
<dbReference type="Pfam" id="PF02880">
    <property type="entry name" value="PGM_PMM_III"/>
    <property type="match status" value="1"/>
</dbReference>
<comment type="cofactor">
    <cofactor evidence="1">
        <name>Mg(2+)</name>
        <dbReference type="ChEBI" id="CHEBI:18420"/>
    </cofactor>
</comment>
<dbReference type="InterPro" id="IPR016055">
    <property type="entry name" value="A-D-PHexomutase_a/b/a-I/II/III"/>
</dbReference>
<sequence>MEYREKFEGWLSNPYFDENTKDELRSIAEDDNEIKERFYKDLEFGTAGLRGIIGAGTNRMNIYTVRKATQGLANYIMKNGGQAKGVAIAYDSRRMSPEFADEAALCLAANGIKAYVFESLRPTPELSYAVRTLGCIAGINITASHNPPEYNGYKVYWEDGAQITPPHDKGIMDEVEAVTDYNTVKTMGLEEAKKAGLYEVIGQEVDDGYIAKLKKQVIHQDSIDAVGKELKIVYSPLHGTGNIPARRILKELGFENVYVVKEQELPDGEFPTVSYPNPEAKEAFELGLALAKEVDADLVLATDPDADRLGVYVKDAKSGEYKVLTGNMSGCLLADYEIGQRKEVSGLPDDGYLIKTIVTSNLADAIAKGYDIGLIEVLTGFKYIGQQILGFETTGKGTYLFGFEESYGCLIGTYARDKDAIVATMALCEAAAYYKTKGKTLWDAMVDMYDKYGYYKDDIQSITLKGIEGLQKIQEILETLRKNPPLEVGGYKVLKVRDYQADTIKDVATGDVAQTGLPTSNVLYYDLTDDAWLCVRPSGTEPKVKFYYGIKGSSLKDADEKSSKLGEEVLSMINTMM</sequence>
<dbReference type="PANTHER" id="PTHR45745">
    <property type="entry name" value="PHOSPHOMANNOMUTASE 45A"/>
    <property type="match status" value="1"/>
</dbReference>
<dbReference type="GO" id="GO:0008973">
    <property type="term" value="F:phosphopentomutase activity"/>
    <property type="evidence" value="ECO:0007669"/>
    <property type="project" value="TreeGrafter"/>
</dbReference>
<dbReference type="AlphaFoldDB" id="A0A844FC84"/>
<dbReference type="PRINTS" id="PR00509">
    <property type="entry name" value="PGMPMM"/>
</dbReference>
<organism evidence="16 17">
    <name type="scientific">Clostridium scindens (strain JCM 10418 / VPI 12708)</name>
    <dbReference type="NCBI Taxonomy" id="29347"/>
    <lineage>
        <taxon>Bacteria</taxon>
        <taxon>Bacillati</taxon>
        <taxon>Bacillota</taxon>
        <taxon>Clostridia</taxon>
        <taxon>Lachnospirales</taxon>
        <taxon>Lachnospiraceae</taxon>
    </lineage>
</organism>
<evidence type="ECO:0000256" key="3">
    <source>
        <dbReference type="ARBA" id="ARBA00005189"/>
    </source>
</evidence>
<feature type="domain" description="Alpha-D-phosphohexomutase alpha/beta/alpha" evidence="13">
    <location>
        <begin position="43"/>
        <end position="180"/>
    </location>
</feature>
<dbReference type="GO" id="GO:0000287">
    <property type="term" value="F:magnesium ion binding"/>
    <property type="evidence" value="ECO:0007669"/>
    <property type="project" value="InterPro"/>
</dbReference>
<dbReference type="SUPFAM" id="SSF55957">
    <property type="entry name" value="Phosphoglucomutase, C-terminal domain"/>
    <property type="match status" value="1"/>
</dbReference>
<evidence type="ECO:0000313" key="17">
    <source>
        <dbReference type="Proteomes" id="UP000462363"/>
    </source>
</evidence>
<evidence type="ECO:0000259" key="14">
    <source>
        <dbReference type="Pfam" id="PF02879"/>
    </source>
</evidence>
<name>A0A844FC84_CLOSV</name>
<dbReference type="InterPro" id="IPR005846">
    <property type="entry name" value="A-D-PHexomutase_a/b/a-III"/>
</dbReference>
<dbReference type="GeneID" id="62695519"/>
<evidence type="ECO:0000256" key="4">
    <source>
        <dbReference type="ARBA" id="ARBA00010231"/>
    </source>
</evidence>
<keyword evidence="5" id="KW-0597">Phosphoprotein</keyword>
<dbReference type="Pfam" id="PF02878">
    <property type="entry name" value="PGM_PMM_I"/>
    <property type="match status" value="1"/>
</dbReference>
<dbReference type="InterPro" id="IPR005844">
    <property type="entry name" value="A-D-PHexomutase_a/b/a-I"/>
</dbReference>
<feature type="domain" description="Alpha-D-phosphohexomutase alpha/beta/alpha" evidence="14">
    <location>
        <begin position="208"/>
        <end position="312"/>
    </location>
</feature>
<dbReference type="GO" id="GO:0005975">
    <property type="term" value="P:carbohydrate metabolic process"/>
    <property type="evidence" value="ECO:0007669"/>
    <property type="project" value="InterPro"/>
</dbReference>
<accession>A0A844FC84</accession>
<feature type="domain" description="Alpha-D-phosphohexomutase alpha/beta/alpha" evidence="15">
    <location>
        <begin position="326"/>
        <end position="452"/>
    </location>
</feature>
<gene>
    <name evidence="16" type="ORF">FYJ37_11385</name>
</gene>
<dbReference type="InterPro" id="IPR016066">
    <property type="entry name" value="A-D-PHexomutase_CS"/>
</dbReference>
<dbReference type="InterPro" id="IPR036900">
    <property type="entry name" value="A-D-PHexomutase_C_sf"/>
</dbReference>
<dbReference type="InterPro" id="IPR005845">
    <property type="entry name" value="A-D-PHexomutase_a/b/a-II"/>
</dbReference>
<evidence type="ECO:0000259" key="15">
    <source>
        <dbReference type="Pfam" id="PF02880"/>
    </source>
</evidence>